<dbReference type="PANTHER" id="PTHR46696">
    <property type="entry name" value="P450, PUTATIVE (EUROFUNG)-RELATED"/>
    <property type="match status" value="1"/>
</dbReference>
<evidence type="ECO:0000256" key="1">
    <source>
        <dbReference type="ARBA" id="ARBA00010617"/>
    </source>
</evidence>
<dbReference type="Proteomes" id="UP000198960">
    <property type="component" value="Unassembled WGS sequence"/>
</dbReference>
<keyword evidence="4" id="KW-1185">Reference proteome</keyword>
<keyword evidence="2" id="KW-0503">Monooxygenase</keyword>
<keyword evidence="2" id="KW-0479">Metal-binding</keyword>
<dbReference type="Gene3D" id="1.10.630.10">
    <property type="entry name" value="Cytochrome P450"/>
    <property type="match status" value="1"/>
</dbReference>
<dbReference type="AlphaFoldDB" id="A0A1H8UPZ2"/>
<dbReference type="RefSeq" id="WP_091944931.1">
    <property type="nucleotide sequence ID" value="NZ_FOEE01000009.1"/>
</dbReference>
<dbReference type="STRING" id="673521.SAMN05660991_03000"/>
<dbReference type="Pfam" id="PF00067">
    <property type="entry name" value="p450"/>
    <property type="match status" value="1"/>
</dbReference>
<dbReference type="GO" id="GO:0036199">
    <property type="term" value="F:cholest-4-en-3-one 26-monooxygenase activity"/>
    <property type="evidence" value="ECO:0007669"/>
    <property type="project" value="TreeGrafter"/>
</dbReference>
<reference evidence="4" key="1">
    <citation type="submission" date="2016-10" db="EMBL/GenBank/DDBJ databases">
        <authorList>
            <person name="Varghese N."/>
            <person name="Submissions S."/>
        </authorList>
    </citation>
    <scope>NUCLEOTIDE SEQUENCE [LARGE SCALE GENOMIC DNA]</scope>
    <source>
        <strain evidence="4">DSM 45413</strain>
    </source>
</reference>
<dbReference type="InterPro" id="IPR017972">
    <property type="entry name" value="Cyt_P450_CS"/>
</dbReference>
<dbReference type="GO" id="GO:0005506">
    <property type="term" value="F:iron ion binding"/>
    <property type="evidence" value="ECO:0007669"/>
    <property type="project" value="InterPro"/>
</dbReference>
<sequence>MTDVSSIDHFTDKATALDPYPYYDILVRQAPVFVDQRHGCAIVTGFEEALTVWRDTDTFSSANLVMGPSSPFPADVEVAGDDITALVERYRDSWPQGDQLVTFDPPKHTAHRALLMGLITPKRLQQNEEFIWRQTDRQLDVILPRGGCEYIDDYAQPYTLLIIADLLGVPESDHAHLLELAGMGQNSLGDGDLHERSAHHSLAPLYDYFVERIEERRREPREDVLTGMATATFPDGTLPEPLEVARIASNLFAAGQETTVRLLGTALQIIGDDPELQKALRADRALIPRFLEEVLRTEGPIKGAFRLVRKTTTLGGVELKAGMRILLLHGAANRDPRQFEDPMEFRPDRPNVRRHVAFGHGVHTCPGAPLARSEVRISIERLFDRTTDIAVSESHHGPAGARRYQYMPTYMFRGLMNLHLQFTQ</sequence>
<dbReference type="PANTHER" id="PTHR46696:SF4">
    <property type="entry name" value="BIOTIN BIOSYNTHESIS CYTOCHROME P450"/>
    <property type="match status" value="1"/>
</dbReference>
<gene>
    <name evidence="3" type="ORF">SAMN05660991_03000</name>
</gene>
<keyword evidence="2" id="KW-0560">Oxidoreductase</keyword>
<dbReference type="GO" id="GO:0006707">
    <property type="term" value="P:cholesterol catabolic process"/>
    <property type="evidence" value="ECO:0007669"/>
    <property type="project" value="TreeGrafter"/>
</dbReference>
<evidence type="ECO:0000256" key="2">
    <source>
        <dbReference type="RuleBase" id="RU000461"/>
    </source>
</evidence>
<keyword evidence="2" id="KW-0408">Iron</keyword>
<comment type="similarity">
    <text evidence="1 2">Belongs to the cytochrome P450 family.</text>
</comment>
<dbReference type="OrthoDB" id="502624at2"/>
<evidence type="ECO:0000313" key="4">
    <source>
        <dbReference type="Proteomes" id="UP000198960"/>
    </source>
</evidence>
<organism evidence="3 4">
    <name type="scientific">Trujillonella endophytica</name>
    <dbReference type="NCBI Taxonomy" id="673521"/>
    <lineage>
        <taxon>Bacteria</taxon>
        <taxon>Bacillati</taxon>
        <taxon>Actinomycetota</taxon>
        <taxon>Actinomycetes</taxon>
        <taxon>Geodermatophilales</taxon>
        <taxon>Geodermatophilaceae</taxon>
        <taxon>Trujillonella</taxon>
    </lineage>
</organism>
<dbReference type="InterPro" id="IPR002397">
    <property type="entry name" value="Cyt_P450_B"/>
</dbReference>
<protein>
    <submittedName>
        <fullName evidence="3">Cytochrome P450</fullName>
    </submittedName>
</protein>
<name>A0A1H8UPZ2_9ACTN</name>
<proteinExistence type="inferred from homology"/>
<evidence type="ECO:0000313" key="3">
    <source>
        <dbReference type="EMBL" id="SEP05279.1"/>
    </source>
</evidence>
<accession>A0A1H8UPZ2</accession>
<dbReference type="PROSITE" id="PS00086">
    <property type="entry name" value="CYTOCHROME_P450"/>
    <property type="match status" value="1"/>
</dbReference>
<dbReference type="SUPFAM" id="SSF48264">
    <property type="entry name" value="Cytochrome P450"/>
    <property type="match status" value="1"/>
</dbReference>
<keyword evidence="2" id="KW-0349">Heme</keyword>
<dbReference type="InterPro" id="IPR036396">
    <property type="entry name" value="Cyt_P450_sf"/>
</dbReference>
<dbReference type="GO" id="GO:0020037">
    <property type="term" value="F:heme binding"/>
    <property type="evidence" value="ECO:0007669"/>
    <property type="project" value="InterPro"/>
</dbReference>
<dbReference type="EMBL" id="FOEE01000009">
    <property type="protein sequence ID" value="SEP05279.1"/>
    <property type="molecule type" value="Genomic_DNA"/>
</dbReference>
<dbReference type="GO" id="GO:0008395">
    <property type="term" value="F:steroid hydroxylase activity"/>
    <property type="evidence" value="ECO:0007669"/>
    <property type="project" value="TreeGrafter"/>
</dbReference>
<dbReference type="InterPro" id="IPR001128">
    <property type="entry name" value="Cyt_P450"/>
</dbReference>
<dbReference type="PRINTS" id="PR00359">
    <property type="entry name" value="BP450"/>
</dbReference>